<dbReference type="InterPro" id="IPR017853">
    <property type="entry name" value="GH"/>
</dbReference>
<feature type="chain" id="PRO_5046389077" description="Glycosyl hydrolase family 30 beta sandwich domain-containing protein" evidence="4">
    <location>
        <begin position="23"/>
        <end position="466"/>
    </location>
</feature>
<dbReference type="PANTHER" id="PTHR11069">
    <property type="entry name" value="GLUCOSYLCERAMIDASE"/>
    <property type="match status" value="1"/>
</dbReference>
<feature type="signal peptide" evidence="4">
    <location>
        <begin position="1"/>
        <end position="22"/>
    </location>
</feature>
<dbReference type="EMBL" id="JAOYOD010000001">
    <property type="protein sequence ID" value="MCV9388426.1"/>
    <property type="molecule type" value="Genomic_DNA"/>
</dbReference>
<proteinExistence type="inferred from homology"/>
<evidence type="ECO:0000313" key="7">
    <source>
        <dbReference type="Proteomes" id="UP001300692"/>
    </source>
</evidence>
<name>A0ABT3CXW9_9BACT</name>
<accession>A0ABT3CXW9</accession>
<feature type="domain" description="Glycosyl hydrolase family 30 beta sandwich" evidence="5">
    <location>
        <begin position="380"/>
        <end position="424"/>
    </location>
</feature>
<keyword evidence="3" id="KW-0378">Hydrolase</keyword>
<dbReference type="Gene3D" id="3.20.20.80">
    <property type="entry name" value="Glycosidases"/>
    <property type="match status" value="1"/>
</dbReference>
<protein>
    <recommendedName>
        <fullName evidence="5">Glycosyl hydrolase family 30 beta sandwich domain-containing protein</fullName>
    </recommendedName>
</protein>
<evidence type="ECO:0000259" key="5">
    <source>
        <dbReference type="Pfam" id="PF17189"/>
    </source>
</evidence>
<dbReference type="Gene3D" id="2.60.40.1180">
    <property type="entry name" value="Golgi alpha-mannosidase II"/>
    <property type="match status" value="1"/>
</dbReference>
<gene>
    <name evidence="6" type="ORF">N7U62_17210</name>
</gene>
<dbReference type="Pfam" id="PF17189">
    <property type="entry name" value="Glyco_hydro_30C"/>
    <property type="match status" value="1"/>
</dbReference>
<organism evidence="6 7">
    <name type="scientific">Reichenbachiella ulvae</name>
    <dbReference type="NCBI Taxonomy" id="2980104"/>
    <lineage>
        <taxon>Bacteria</taxon>
        <taxon>Pseudomonadati</taxon>
        <taxon>Bacteroidota</taxon>
        <taxon>Cytophagia</taxon>
        <taxon>Cytophagales</taxon>
        <taxon>Reichenbachiellaceae</taxon>
        <taxon>Reichenbachiella</taxon>
    </lineage>
</organism>
<dbReference type="InterPro" id="IPR033452">
    <property type="entry name" value="GH30_C"/>
</dbReference>
<keyword evidence="2 4" id="KW-0732">Signal</keyword>
<evidence type="ECO:0000313" key="6">
    <source>
        <dbReference type="EMBL" id="MCV9388426.1"/>
    </source>
</evidence>
<evidence type="ECO:0000256" key="3">
    <source>
        <dbReference type="ARBA" id="ARBA00022801"/>
    </source>
</evidence>
<comment type="similarity">
    <text evidence="1">Belongs to the glycosyl hydrolase 30 family.</text>
</comment>
<dbReference type="SUPFAM" id="SSF51445">
    <property type="entry name" value="(Trans)glycosidases"/>
    <property type="match status" value="1"/>
</dbReference>
<dbReference type="Proteomes" id="UP001300692">
    <property type="component" value="Unassembled WGS sequence"/>
</dbReference>
<comment type="caution">
    <text evidence="6">The sequence shown here is derived from an EMBL/GenBank/DDBJ whole genome shotgun (WGS) entry which is preliminary data.</text>
</comment>
<sequence length="466" mass="52195">MKDKLLKKGRVTLMLASLLLLGACGGDDEVSKPDDNTGTPIETPEETVEISIDPSNQHQEMIGFGGALTWYCDRITSSSKKNEIIDLMVNDLGMDMVRLKNWYYPVDYPNNKVPDQMETSWFINHFTATDELYDLVKAANPDVKVLLSSWGPPSALKSNGSLNRGTLKQEAGEFMYDAFAEYTIDMLDNISFMPDYLSIQNEPTWLADWETCEWAPSETSSLPGYDVAFEEVSKLLDARDSKPIMLGPESANLSSGAFDDFAEVLSNHPSLGAYGFHPYNFNNSSSISDMQSTLASLGTNFSDKPKIMTEYDGLDWIKTAQFININVREGNVSAYLYWTLMWAEDSDLAMFQVQSNGNYTLTPFYHLMKHYAKYVDGGYKRIEVDMDETLDQVAFLNPEGTAITLVVVNANTSAVNRDLEITGNEIATAEMYYSLEDEHFVSVDVDLTQELEFKGESISTLVLTLK</sequence>
<evidence type="ECO:0000256" key="4">
    <source>
        <dbReference type="SAM" id="SignalP"/>
    </source>
</evidence>
<dbReference type="InterPro" id="IPR001139">
    <property type="entry name" value="Glyco_hydro_30"/>
</dbReference>
<keyword evidence="7" id="KW-1185">Reference proteome</keyword>
<evidence type="ECO:0000256" key="1">
    <source>
        <dbReference type="ARBA" id="ARBA00005382"/>
    </source>
</evidence>
<dbReference type="RefSeq" id="WP_264139292.1">
    <property type="nucleotide sequence ID" value="NZ_JAOYOD010000001.1"/>
</dbReference>
<reference evidence="6 7" key="1">
    <citation type="submission" date="2022-10" db="EMBL/GenBank/DDBJ databases">
        <title>Comparative genomics and taxonomic characterization of three novel marine species of genus Reichenbachiella exhibiting antioxidant and polysaccharide degradation activities.</title>
        <authorList>
            <person name="Muhammad N."/>
            <person name="Lee Y.-J."/>
            <person name="Ko J."/>
            <person name="Kim S.-G."/>
        </authorList>
    </citation>
    <scope>NUCLEOTIDE SEQUENCE [LARGE SCALE GENOMIC DNA]</scope>
    <source>
        <strain evidence="6 7">ABR2-5</strain>
    </source>
</reference>
<dbReference type="PROSITE" id="PS51257">
    <property type="entry name" value="PROKAR_LIPOPROTEIN"/>
    <property type="match status" value="1"/>
</dbReference>
<evidence type="ECO:0000256" key="2">
    <source>
        <dbReference type="ARBA" id="ARBA00022729"/>
    </source>
</evidence>
<dbReference type="InterPro" id="IPR013780">
    <property type="entry name" value="Glyco_hydro_b"/>
</dbReference>